<reference evidence="3 4" key="1">
    <citation type="journal article" date="2019" name="Int. J. Syst. Evol. Microbiol.">
        <title>The Global Catalogue of Microorganisms (GCM) 10K type strain sequencing project: providing services to taxonomists for standard genome sequencing and annotation.</title>
        <authorList>
            <consortium name="The Broad Institute Genomics Platform"/>
            <consortium name="The Broad Institute Genome Sequencing Center for Infectious Disease"/>
            <person name="Wu L."/>
            <person name="Ma J."/>
        </authorList>
    </citation>
    <scope>NUCLEOTIDE SEQUENCE [LARGE SCALE GENOMIC DNA]</scope>
    <source>
        <strain evidence="3 4">JCM 9731</strain>
    </source>
</reference>
<keyword evidence="1" id="KW-0233">DNA recombination</keyword>
<accession>A0ABN0VP42</accession>
<dbReference type="InterPro" id="IPR013762">
    <property type="entry name" value="Integrase-like_cat_sf"/>
</dbReference>
<dbReference type="InterPro" id="IPR050090">
    <property type="entry name" value="Tyrosine_recombinase_XerCD"/>
</dbReference>
<dbReference type="EMBL" id="BAAADJ010000001">
    <property type="protein sequence ID" value="GAA0313708.1"/>
    <property type="molecule type" value="Genomic_DNA"/>
</dbReference>
<dbReference type="PANTHER" id="PTHR30349">
    <property type="entry name" value="PHAGE INTEGRASE-RELATED"/>
    <property type="match status" value="1"/>
</dbReference>
<comment type="caution">
    <text evidence="3">The sequence shown here is derived from an EMBL/GenBank/DDBJ whole genome shotgun (WGS) entry which is preliminary data.</text>
</comment>
<evidence type="ECO:0000313" key="4">
    <source>
        <dbReference type="Proteomes" id="UP001500782"/>
    </source>
</evidence>
<evidence type="ECO:0000313" key="3">
    <source>
        <dbReference type="EMBL" id="GAA0313708.1"/>
    </source>
</evidence>
<evidence type="ECO:0000259" key="2">
    <source>
        <dbReference type="PROSITE" id="PS51898"/>
    </source>
</evidence>
<dbReference type="InterPro" id="IPR011010">
    <property type="entry name" value="DNA_brk_join_enz"/>
</dbReference>
<name>A0ABN0VP42_9BACI</name>
<sequence>MNFVQPIRDPKVIDGIKQYLKLRSLRNYLFFCFGIYSGLRVSDLRMLRVGMVKGTHVNIQERKNKNKKRFIIHPEIREDLSRYIAGKSDDEFLFPSRQIKKKSRLRGQPFDRSTAYKMLNDAARQFGLREIGCHTMRKTWGYQLYKQDPSNLVLLMEMYGHSDPTITLRYIGVTQDMMDAAILRLG</sequence>
<dbReference type="RefSeq" id="WP_343795239.1">
    <property type="nucleotide sequence ID" value="NZ_BAAADJ010000001.1"/>
</dbReference>
<dbReference type="InterPro" id="IPR002104">
    <property type="entry name" value="Integrase_catalytic"/>
</dbReference>
<keyword evidence="4" id="KW-1185">Reference proteome</keyword>
<gene>
    <name evidence="3" type="ORF">GCM10008967_00240</name>
</gene>
<dbReference type="Proteomes" id="UP001500782">
    <property type="component" value="Unassembled WGS sequence"/>
</dbReference>
<feature type="domain" description="Tyr recombinase" evidence="2">
    <location>
        <begin position="1"/>
        <end position="183"/>
    </location>
</feature>
<dbReference type="Pfam" id="PF00589">
    <property type="entry name" value="Phage_integrase"/>
    <property type="match status" value="1"/>
</dbReference>
<evidence type="ECO:0000256" key="1">
    <source>
        <dbReference type="ARBA" id="ARBA00023172"/>
    </source>
</evidence>
<proteinExistence type="predicted"/>
<dbReference type="PANTHER" id="PTHR30349:SF82">
    <property type="entry name" value="INTEGRASE_RECOMBINASE YOEC-RELATED"/>
    <property type="match status" value="1"/>
</dbReference>
<dbReference type="PROSITE" id="PS51898">
    <property type="entry name" value="TYR_RECOMBINASE"/>
    <property type="match status" value="1"/>
</dbReference>
<organism evidence="3 4">
    <name type="scientific">Bacillus carboniphilus</name>
    <dbReference type="NCBI Taxonomy" id="86663"/>
    <lineage>
        <taxon>Bacteria</taxon>
        <taxon>Bacillati</taxon>
        <taxon>Bacillota</taxon>
        <taxon>Bacilli</taxon>
        <taxon>Bacillales</taxon>
        <taxon>Bacillaceae</taxon>
        <taxon>Bacillus</taxon>
    </lineage>
</organism>
<dbReference type="SUPFAM" id="SSF56349">
    <property type="entry name" value="DNA breaking-rejoining enzymes"/>
    <property type="match status" value="1"/>
</dbReference>
<dbReference type="Gene3D" id="1.10.443.10">
    <property type="entry name" value="Intergrase catalytic core"/>
    <property type="match status" value="1"/>
</dbReference>
<protein>
    <submittedName>
        <fullName evidence="3">Site-specific integrase</fullName>
    </submittedName>
</protein>